<sequence>MQLCWLWSPYAVLSSCIIVFVPCRIVFGGASYLPSQAWQALCIIIPCFVVLGIASGVFCVPIQCDLATGFHVLATLAYFQLDLGIARLMTGPLYGEINVLKMFVRELSPVPSSSNTLAAKIKAKVKAPAFAKAPLFDFCIDLVSVTSHEIFWNVFICENCLKYGSPVWVGIVAVPLASGLAHGIVTSAPVGVRMVPQFLHVALAYYTSGSVVAPALIHQFWYLLDQKPLSVMKQAKRDWDIEERSEEVSLSCWDVYSSASLILTLCFYIPLEYIVGRYPVLRSVDACVEATHRCSQAHIPRALEIVLAVLFTLRVIMLVDQWKMKRFAYDQFLEGHGNGTEQRQKEIADAVGERHEMQKAAKEGRLLQPIQSDE</sequence>
<keyword evidence="1" id="KW-1133">Transmembrane helix</keyword>
<evidence type="ECO:0000313" key="3">
    <source>
        <dbReference type="Proteomes" id="UP001189429"/>
    </source>
</evidence>
<evidence type="ECO:0000313" key="2">
    <source>
        <dbReference type="EMBL" id="CAK0820966.1"/>
    </source>
</evidence>
<gene>
    <name evidence="2" type="ORF">PCOR1329_LOCUS22432</name>
</gene>
<keyword evidence="3" id="KW-1185">Reference proteome</keyword>
<reference evidence="2" key="1">
    <citation type="submission" date="2023-10" db="EMBL/GenBank/DDBJ databases">
        <authorList>
            <person name="Chen Y."/>
            <person name="Shah S."/>
            <person name="Dougan E. K."/>
            <person name="Thang M."/>
            <person name="Chan C."/>
        </authorList>
    </citation>
    <scope>NUCLEOTIDE SEQUENCE [LARGE SCALE GENOMIC DNA]</scope>
</reference>
<protein>
    <submittedName>
        <fullName evidence="2">Uncharacterized protein</fullName>
    </submittedName>
</protein>
<organism evidence="2 3">
    <name type="scientific">Prorocentrum cordatum</name>
    <dbReference type="NCBI Taxonomy" id="2364126"/>
    <lineage>
        <taxon>Eukaryota</taxon>
        <taxon>Sar</taxon>
        <taxon>Alveolata</taxon>
        <taxon>Dinophyceae</taxon>
        <taxon>Prorocentrales</taxon>
        <taxon>Prorocentraceae</taxon>
        <taxon>Prorocentrum</taxon>
    </lineage>
</organism>
<dbReference type="Proteomes" id="UP001189429">
    <property type="component" value="Unassembled WGS sequence"/>
</dbReference>
<keyword evidence="1" id="KW-0812">Transmembrane</keyword>
<dbReference type="EMBL" id="CAUYUJ010007495">
    <property type="protein sequence ID" value="CAK0820966.1"/>
    <property type="molecule type" value="Genomic_DNA"/>
</dbReference>
<feature type="transmembrane region" description="Helical" evidence="1">
    <location>
        <begin position="6"/>
        <end position="27"/>
    </location>
</feature>
<name>A0ABN9RSW6_9DINO</name>
<keyword evidence="1" id="KW-0472">Membrane</keyword>
<comment type="caution">
    <text evidence="2">The sequence shown here is derived from an EMBL/GenBank/DDBJ whole genome shotgun (WGS) entry which is preliminary data.</text>
</comment>
<proteinExistence type="predicted"/>
<feature type="transmembrane region" description="Helical" evidence="1">
    <location>
        <begin position="39"/>
        <end position="58"/>
    </location>
</feature>
<evidence type="ECO:0000256" key="1">
    <source>
        <dbReference type="SAM" id="Phobius"/>
    </source>
</evidence>
<accession>A0ABN9RSW6</accession>